<gene>
    <name evidence="2" type="ORF">BR63_15150</name>
</gene>
<dbReference type="KEGG" id="tfr:BR63_15150"/>
<organism evidence="2 3">
    <name type="scientific">Thermanaerosceptrum fracticalcis</name>
    <dbReference type="NCBI Taxonomy" id="1712410"/>
    <lineage>
        <taxon>Bacteria</taxon>
        <taxon>Bacillati</taxon>
        <taxon>Bacillota</taxon>
        <taxon>Clostridia</taxon>
        <taxon>Eubacteriales</taxon>
        <taxon>Peptococcaceae</taxon>
        <taxon>Thermanaerosceptrum</taxon>
    </lineage>
</organism>
<keyword evidence="3" id="KW-1185">Reference proteome</keyword>
<dbReference type="OrthoDB" id="9787939at2"/>
<sequence>MSVVNPEAIGVFGLIITVWCFGLEQLGFGIKGGDHKEIGKSLAYIAIFFGGAAQVFTALSMYLFDVLKNPAMSIYLGTIFADYGIFWLLIGVFFLKGGDKKQIAHFFIVQLFVSAIFLYKAILVGKIWPLGVVLALICGLFAVLPFAWYGKGAIYTKIAGALNILIGFAALPIFLHALGL</sequence>
<feature type="transmembrane region" description="Helical" evidence="1">
    <location>
        <begin position="12"/>
        <end position="30"/>
    </location>
</feature>
<accession>A0A7G6E5Z9</accession>
<keyword evidence="1" id="KW-0472">Membrane</keyword>
<evidence type="ECO:0000313" key="2">
    <source>
        <dbReference type="EMBL" id="QNB47503.1"/>
    </source>
</evidence>
<dbReference type="RefSeq" id="WP_034423457.1">
    <property type="nucleotide sequence ID" value="NZ_CP045798.1"/>
</dbReference>
<feature type="transmembrane region" description="Helical" evidence="1">
    <location>
        <begin position="102"/>
        <end position="122"/>
    </location>
</feature>
<evidence type="ECO:0000256" key="1">
    <source>
        <dbReference type="SAM" id="Phobius"/>
    </source>
</evidence>
<dbReference type="EMBL" id="CP045798">
    <property type="protein sequence ID" value="QNB47503.1"/>
    <property type="molecule type" value="Genomic_DNA"/>
</dbReference>
<keyword evidence="1" id="KW-1133">Transmembrane helix</keyword>
<feature type="transmembrane region" description="Helical" evidence="1">
    <location>
        <begin position="161"/>
        <end position="179"/>
    </location>
</feature>
<keyword evidence="1" id="KW-0812">Transmembrane</keyword>
<protein>
    <submittedName>
        <fullName evidence="2">Uncharacterized protein</fullName>
    </submittedName>
</protein>
<dbReference type="AlphaFoldDB" id="A0A7G6E5Z9"/>
<feature type="transmembrane region" description="Helical" evidence="1">
    <location>
        <begin position="74"/>
        <end position="95"/>
    </location>
</feature>
<reference evidence="2 3" key="1">
    <citation type="journal article" date="2019" name="Front. Microbiol.">
        <title>Thermoanaerosceptrum fracticalcis gen. nov. sp. nov., a Novel Fumarate-Fermenting Microorganism From a Deep Fractured Carbonate Aquifer of the US Great Basin.</title>
        <authorList>
            <person name="Hamilton-Brehm S.D."/>
            <person name="Stewart L.E."/>
            <person name="Zavarin M."/>
            <person name="Caldwell M."/>
            <person name="Lawson P.A."/>
            <person name="Onstott T.C."/>
            <person name="Grzymski J."/>
            <person name="Neveux I."/>
            <person name="Lollar B.S."/>
            <person name="Russell C.E."/>
            <person name="Moser D.P."/>
        </authorList>
    </citation>
    <scope>NUCLEOTIDE SEQUENCE [LARGE SCALE GENOMIC DNA]</scope>
    <source>
        <strain evidence="2 3">DRI-13</strain>
    </source>
</reference>
<name>A0A7G6E5Z9_THEFR</name>
<dbReference type="Proteomes" id="UP000515847">
    <property type="component" value="Chromosome"/>
</dbReference>
<proteinExistence type="predicted"/>
<feature type="transmembrane region" description="Helical" evidence="1">
    <location>
        <begin position="42"/>
        <end position="62"/>
    </location>
</feature>
<feature type="transmembrane region" description="Helical" evidence="1">
    <location>
        <begin position="128"/>
        <end position="149"/>
    </location>
</feature>
<evidence type="ECO:0000313" key="3">
    <source>
        <dbReference type="Proteomes" id="UP000515847"/>
    </source>
</evidence>